<dbReference type="OrthoDB" id="793353at2"/>
<keyword evidence="2" id="KW-1185">Reference proteome</keyword>
<accession>A0A3P3QSQ8</accession>
<dbReference type="SUPFAM" id="SSF54637">
    <property type="entry name" value="Thioesterase/thiol ester dehydrase-isomerase"/>
    <property type="match status" value="1"/>
</dbReference>
<dbReference type="Gene3D" id="3.10.129.10">
    <property type="entry name" value="Hotdog Thioesterase"/>
    <property type="match status" value="1"/>
</dbReference>
<gene>
    <name evidence="1" type="ORF">EIK76_07050</name>
</gene>
<reference evidence="1 2" key="1">
    <citation type="submission" date="2018-11" db="EMBL/GenBank/DDBJ databases">
        <title>Draft genome analysis of Rheinheimera mesophila isolated from an industrial waste site.</title>
        <authorList>
            <person name="Yu Q."/>
            <person name="Qi Y."/>
            <person name="Zhang H."/>
            <person name="Lu Y."/>
            <person name="Pu J."/>
        </authorList>
    </citation>
    <scope>NUCLEOTIDE SEQUENCE [LARGE SCALE GENOMIC DNA]</scope>
    <source>
        <strain evidence="1 2">IITR13</strain>
    </source>
</reference>
<dbReference type="CDD" id="cd03443">
    <property type="entry name" value="PaaI_thioesterase"/>
    <property type="match status" value="1"/>
</dbReference>
<dbReference type="InterPro" id="IPR027961">
    <property type="entry name" value="DUF4442"/>
</dbReference>
<dbReference type="Proteomes" id="UP000276260">
    <property type="component" value="Unassembled WGS sequence"/>
</dbReference>
<proteinExistence type="predicted"/>
<dbReference type="Pfam" id="PF14539">
    <property type="entry name" value="DUF4442"/>
    <property type="match status" value="1"/>
</dbReference>
<protein>
    <submittedName>
        <fullName evidence="1">DUF4442 domain-containing protein</fullName>
    </submittedName>
</protein>
<sequence length="164" mass="18134">MKAINKLGRYVAKINNYSPWLHSPLLSLLFGKAVKFAGTASVKVDLLNFQQAQLSLANKTKVQNHIGSVHAAAMALLGESASGFLVGLHVPDDRIPLLKSMQLNYVKRATGKLVATTALTDEQIQFIRDTEKGDIRILVTITDELNVEPVIAEFVWAWVPKQRK</sequence>
<evidence type="ECO:0000313" key="2">
    <source>
        <dbReference type="Proteomes" id="UP000276260"/>
    </source>
</evidence>
<dbReference type="RefSeq" id="WP_046520121.1">
    <property type="nucleotide sequence ID" value="NZ_LAVS01000025.1"/>
</dbReference>
<evidence type="ECO:0000313" key="1">
    <source>
        <dbReference type="EMBL" id="RRJ23808.1"/>
    </source>
</evidence>
<dbReference type="AlphaFoldDB" id="A0A3P3QSQ8"/>
<dbReference type="InterPro" id="IPR029069">
    <property type="entry name" value="HotDog_dom_sf"/>
</dbReference>
<organism evidence="1 2">
    <name type="scientific">Rheinheimera mesophila</name>
    <dbReference type="NCBI Taxonomy" id="1547515"/>
    <lineage>
        <taxon>Bacteria</taxon>
        <taxon>Pseudomonadati</taxon>
        <taxon>Pseudomonadota</taxon>
        <taxon>Gammaproteobacteria</taxon>
        <taxon>Chromatiales</taxon>
        <taxon>Chromatiaceae</taxon>
        <taxon>Rheinheimera</taxon>
    </lineage>
</organism>
<dbReference type="EMBL" id="RRCF01000001">
    <property type="protein sequence ID" value="RRJ23808.1"/>
    <property type="molecule type" value="Genomic_DNA"/>
</dbReference>
<comment type="caution">
    <text evidence="1">The sequence shown here is derived from an EMBL/GenBank/DDBJ whole genome shotgun (WGS) entry which is preliminary data.</text>
</comment>
<name>A0A3P3QSQ8_9GAMM</name>